<keyword evidence="3" id="KW-0238">DNA-binding</keyword>
<dbReference type="Gene3D" id="2.170.150.80">
    <property type="entry name" value="NAC domain"/>
    <property type="match status" value="1"/>
</dbReference>
<gene>
    <name evidence="8" type="ORF">K2173_026146</name>
</gene>
<feature type="compositionally biased region" description="Polar residues" evidence="6">
    <location>
        <begin position="328"/>
        <end position="344"/>
    </location>
</feature>
<dbReference type="EMBL" id="JAIWQS010000006">
    <property type="protein sequence ID" value="KAJ8763245.1"/>
    <property type="molecule type" value="Genomic_DNA"/>
</dbReference>
<feature type="region of interest" description="Disordered" evidence="6">
    <location>
        <begin position="434"/>
        <end position="456"/>
    </location>
</feature>
<evidence type="ECO:0000256" key="2">
    <source>
        <dbReference type="ARBA" id="ARBA00023015"/>
    </source>
</evidence>
<dbReference type="InterPro" id="IPR003441">
    <property type="entry name" value="NAC-dom"/>
</dbReference>
<evidence type="ECO:0000256" key="1">
    <source>
        <dbReference type="ARBA" id="ARBA00004123"/>
    </source>
</evidence>
<evidence type="ECO:0000313" key="9">
    <source>
        <dbReference type="Proteomes" id="UP001159364"/>
    </source>
</evidence>
<feature type="domain" description="NAC" evidence="7">
    <location>
        <begin position="6"/>
        <end position="157"/>
    </location>
</feature>
<dbReference type="GO" id="GO:0003677">
    <property type="term" value="F:DNA binding"/>
    <property type="evidence" value="ECO:0007669"/>
    <property type="project" value="UniProtKB-KW"/>
</dbReference>
<comment type="subcellular location">
    <subcellularLocation>
        <location evidence="1">Nucleus</location>
    </subcellularLocation>
</comment>
<evidence type="ECO:0000259" key="7">
    <source>
        <dbReference type="PROSITE" id="PS51005"/>
    </source>
</evidence>
<dbReference type="AlphaFoldDB" id="A0AAV8TAK3"/>
<feature type="compositionally biased region" description="Basic and acidic residues" evidence="6">
    <location>
        <begin position="443"/>
        <end position="456"/>
    </location>
</feature>
<dbReference type="GO" id="GO:0005634">
    <property type="term" value="C:nucleus"/>
    <property type="evidence" value="ECO:0007669"/>
    <property type="project" value="UniProtKB-SubCell"/>
</dbReference>
<evidence type="ECO:0000256" key="3">
    <source>
        <dbReference type="ARBA" id="ARBA00023125"/>
    </source>
</evidence>
<dbReference type="InterPro" id="IPR036093">
    <property type="entry name" value="NAC_dom_sf"/>
</dbReference>
<feature type="region of interest" description="Disordered" evidence="6">
    <location>
        <begin position="314"/>
        <end position="345"/>
    </location>
</feature>
<evidence type="ECO:0000256" key="4">
    <source>
        <dbReference type="ARBA" id="ARBA00023163"/>
    </source>
</evidence>
<keyword evidence="2" id="KW-0805">Transcription regulation</keyword>
<comment type="caution">
    <text evidence="8">The sequence shown here is derived from an EMBL/GenBank/DDBJ whole genome shotgun (WGS) entry which is preliminary data.</text>
</comment>
<feature type="region of interest" description="Disordered" evidence="6">
    <location>
        <begin position="245"/>
        <end position="292"/>
    </location>
</feature>
<dbReference type="PANTHER" id="PTHR31989">
    <property type="entry name" value="NAC DOMAIN-CONTAINING PROTEIN 82-RELATED"/>
    <property type="match status" value="1"/>
</dbReference>
<evidence type="ECO:0000256" key="5">
    <source>
        <dbReference type="ARBA" id="ARBA00023242"/>
    </source>
</evidence>
<dbReference type="Proteomes" id="UP001159364">
    <property type="component" value="Linkage Group LG06"/>
</dbReference>
<organism evidence="8 9">
    <name type="scientific">Erythroxylum novogranatense</name>
    <dbReference type="NCBI Taxonomy" id="1862640"/>
    <lineage>
        <taxon>Eukaryota</taxon>
        <taxon>Viridiplantae</taxon>
        <taxon>Streptophyta</taxon>
        <taxon>Embryophyta</taxon>
        <taxon>Tracheophyta</taxon>
        <taxon>Spermatophyta</taxon>
        <taxon>Magnoliopsida</taxon>
        <taxon>eudicotyledons</taxon>
        <taxon>Gunneridae</taxon>
        <taxon>Pentapetalae</taxon>
        <taxon>rosids</taxon>
        <taxon>fabids</taxon>
        <taxon>Malpighiales</taxon>
        <taxon>Erythroxylaceae</taxon>
        <taxon>Erythroxylum</taxon>
    </lineage>
</organism>
<keyword evidence="5" id="KW-0539">Nucleus</keyword>
<name>A0AAV8TAK3_9ROSI</name>
<proteinExistence type="predicted"/>
<keyword evidence="4" id="KW-0804">Transcription</keyword>
<reference evidence="8 9" key="1">
    <citation type="submission" date="2021-09" db="EMBL/GenBank/DDBJ databases">
        <title>Genomic insights and catalytic innovation underlie evolution of tropane alkaloids biosynthesis.</title>
        <authorList>
            <person name="Wang Y.-J."/>
            <person name="Tian T."/>
            <person name="Huang J.-P."/>
            <person name="Huang S.-X."/>
        </authorList>
    </citation>
    <scope>NUCLEOTIDE SEQUENCE [LARGE SCALE GENOMIC DNA]</scope>
    <source>
        <strain evidence="8">KIB-2018</strain>
        <tissue evidence="8">Leaf</tissue>
    </source>
</reference>
<evidence type="ECO:0000256" key="6">
    <source>
        <dbReference type="SAM" id="MobiDB-lite"/>
    </source>
</evidence>
<dbReference type="Pfam" id="PF02365">
    <property type="entry name" value="NAM"/>
    <property type="match status" value="1"/>
</dbReference>
<dbReference type="PROSITE" id="PS51005">
    <property type="entry name" value="NAC"/>
    <property type="match status" value="1"/>
</dbReference>
<evidence type="ECO:0000313" key="8">
    <source>
        <dbReference type="EMBL" id="KAJ8763245.1"/>
    </source>
</evidence>
<sequence length="456" mass="49982">MMSLTLPPGSVFAPSEEQLCCYYLNQKNHAPINDDTGADDYRDYDFIKEMNVYEYHPAGLPECACYRYGDGAKECHWYFYVRESELEMTQRIGIGGYWNVRTAGSVYTDENVAVANVSVLSFYEGGHGKTAIRTRWVINEYADVAKGTFVVCRMFYKPRPTSAAGASPSGAKDHEFLSPDMLKGRIKRDRSADATGEVLKYQSRRDQVTARSSSIANVQESWGIQATKPLKKRIVIFLRDRIGRASPSRGSDVAAHLPGNLSHANTIESTRNRESSAASGDAVSNDPSSTIQVATSPVPVANVLGPRSTKIILRGRRARGSPSRANDVASQLPGNLSPANPVESTRNRENFAASEGVVSNDPSSTVQVATSSIPVAHVPDPWGIRTIVRRRRSPRKVLRGNRARASSSFASDFSARLLGNLLPVNTVEATRIRRRSAANEDDQVAKHHSGEGKHRG</sequence>
<dbReference type="GO" id="GO:0006355">
    <property type="term" value="P:regulation of DNA-templated transcription"/>
    <property type="evidence" value="ECO:0007669"/>
    <property type="project" value="InterPro"/>
</dbReference>
<keyword evidence="9" id="KW-1185">Reference proteome</keyword>
<protein>
    <recommendedName>
        <fullName evidence="7">NAC domain-containing protein</fullName>
    </recommendedName>
</protein>
<dbReference type="SUPFAM" id="SSF101941">
    <property type="entry name" value="NAC domain"/>
    <property type="match status" value="1"/>
</dbReference>
<accession>A0AAV8TAK3</accession>